<feature type="region of interest" description="Disordered" evidence="5">
    <location>
        <begin position="111"/>
        <end position="131"/>
    </location>
</feature>
<evidence type="ECO:0000256" key="4">
    <source>
        <dbReference type="ARBA" id="ARBA00023163"/>
    </source>
</evidence>
<dbReference type="CDD" id="cd06171">
    <property type="entry name" value="Sigma70_r4"/>
    <property type="match status" value="1"/>
</dbReference>
<proteinExistence type="predicted"/>
<dbReference type="InterPro" id="IPR007627">
    <property type="entry name" value="RNA_pol_sigma70_r2"/>
</dbReference>
<evidence type="ECO:0000256" key="2">
    <source>
        <dbReference type="ARBA" id="ARBA00023082"/>
    </source>
</evidence>
<dbReference type="InterPro" id="IPR013324">
    <property type="entry name" value="RNA_pol_sigma_r3/r4-like"/>
</dbReference>
<dbReference type="PANTHER" id="PTHR30385">
    <property type="entry name" value="SIGMA FACTOR F FLAGELLAR"/>
    <property type="match status" value="1"/>
</dbReference>
<evidence type="ECO:0000313" key="7">
    <source>
        <dbReference type="EMBL" id="WEK46115.1"/>
    </source>
</evidence>
<dbReference type="PRINTS" id="PR00046">
    <property type="entry name" value="SIGMA70FCT"/>
</dbReference>
<dbReference type="AlphaFoldDB" id="A0AAJ5X511"/>
<evidence type="ECO:0000256" key="5">
    <source>
        <dbReference type="SAM" id="MobiDB-lite"/>
    </source>
</evidence>
<protein>
    <submittedName>
        <fullName evidence="7">Sigma-70 family RNA polymerase sigma factor</fullName>
    </submittedName>
</protein>
<dbReference type="SUPFAM" id="SSF88659">
    <property type="entry name" value="Sigma3 and sigma4 domains of RNA polymerase sigma factors"/>
    <property type="match status" value="1"/>
</dbReference>
<dbReference type="Gene3D" id="1.10.1740.10">
    <property type="match status" value="1"/>
</dbReference>
<sequence length="246" mass="27922">MIARVSPRRGVDLLLLPERVEAALWRAHTEERNAETRTRLFEHYRPFAARLANAQFARRRAGSSEREDIEQLAYDGLLQAIQRFDCRRNVPFEAYARIRINGHIANGLAQASEAAAQSRHRRRTERDRLKSLHPSSVVEPLAALSALSATIALGLMLDMDASAELEAIPDPAPSPYESLAWNELHTRIHQLVDNLPERESFVIRQHYRNGVSFQQIALLMGVTKGRVSQIHRSGLEKLRSLLAKLR</sequence>
<dbReference type="Pfam" id="PF04542">
    <property type="entry name" value="Sigma70_r2"/>
    <property type="match status" value="1"/>
</dbReference>
<dbReference type="InterPro" id="IPR013325">
    <property type="entry name" value="RNA_pol_sigma_r2"/>
</dbReference>
<dbReference type="Proteomes" id="UP001218362">
    <property type="component" value="Chromosome"/>
</dbReference>
<dbReference type="GO" id="GO:0006352">
    <property type="term" value="P:DNA-templated transcription initiation"/>
    <property type="evidence" value="ECO:0007669"/>
    <property type="project" value="InterPro"/>
</dbReference>
<evidence type="ECO:0000259" key="6">
    <source>
        <dbReference type="PROSITE" id="PS00716"/>
    </source>
</evidence>
<evidence type="ECO:0000313" key="8">
    <source>
        <dbReference type="Proteomes" id="UP001218362"/>
    </source>
</evidence>
<accession>A0AAJ5X511</accession>
<gene>
    <name evidence="7" type="ORF">P0Y56_13985</name>
</gene>
<keyword evidence="1" id="KW-0805">Transcription regulation</keyword>
<organism evidence="7 8">
    <name type="scientific">Candidatus Andeanibacterium colombiense</name>
    <dbReference type="NCBI Taxonomy" id="3121345"/>
    <lineage>
        <taxon>Bacteria</taxon>
        <taxon>Pseudomonadati</taxon>
        <taxon>Pseudomonadota</taxon>
        <taxon>Alphaproteobacteria</taxon>
        <taxon>Sphingomonadales</taxon>
        <taxon>Sphingomonadaceae</taxon>
        <taxon>Candidatus Andeanibacterium</taxon>
    </lineage>
</organism>
<keyword evidence="4" id="KW-0804">Transcription</keyword>
<dbReference type="EMBL" id="CP119316">
    <property type="protein sequence ID" value="WEK46115.1"/>
    <property type="molecule type" value="Genomic_DNA"/>
</dbReference>
<name>A0AAJ5X511_9SPHN</name>
<evidence type="ECO:0000256" key="1">
    <source>
        <dbReference type="ARBA" id="ARBA00023015"/>
    </source>
</evidence>
<dbReference type="KEGG" id="acob:P0Y56_13985"/>
<evidence type="ECO:0000256" key="3">
    <source>
        <dbReference type="ARBA" id="ARBA00023125"/>
    </source>
</evidence>
<dbReference type="Pfam" id="PF04545">
    <property type="entry name" value="Sigma70_r4"/>
    <property type="match status" value="1"/>
</dbReference>
<keyword evidence="3" id="KW-0238">DNA-binding</keyword>
<dbReference type="GO" id="GO:0003677">
    <property type="term" value="F:DNA binding"/>
    <property type="evidence" value="ECO:0007669"/>
    <property type="project" value="UniProtKB-KW"/>
</dbReference>
<dbReference type="PROSITE" id="PS00716">
    <property type="entry name" value="SIGMA70_2"/>
    <property type="match status" value="1"/>
</dbReference>
<dbReference type="NCBIfam" id="TIGR02937">
    <property type="entry name" value="sigma70-ECF"/>
    <property type="match status" value="1"/>
</dbReference>
<dbReference type="GO" id="GO:0016987">
    <property type="term" value="F:sigma factor activity"/>
    <property type="evidence" value="ECO:0007669"/>
    <property type="project" value="UniProtKB-KW"/>
</dbReference>
<keyword evidence="2" id="KW-0731">Sigma factor</keyword>
<dbReference type="InterPro" id="IPR014284">
    <property type="entry name" value="RNA_pol_sigma-70_dom"/>
</dbReference>
<reference evidence="7" key="1">
    <citation type="submission" date="2023-03" db="EMBL/GenBank/DDBJ databases">
        <title>Andean soil-derived lignocellulolytic bacterial consortium as a source of novel taxa and putative plastic-active enzymes.</title>
        <authorList>
            <person name="Diaz-Garcia L."/>
            <person name="Chuvochina M."/>
            <person name="Feuerriegel G."/>
            <person name="Bunk B."/>
            <person name="Sproer C."/>
            <person name="Streit W.R."/>
            <person name="Rodriguez L.M."/>
            <person name="Overmann J."/>
            <person name="Jimenez D.J."/>
        </authorList>
    </citation>
    <scope>NUCLEOTIDE SEQUENCE</scope>
    <source>
        <strain evidence="7">MAG 26</strain>
    </source>
</reference>
<dbReference type="SUPFAM" id="SSF88946">
    <property type="entry name" value="Sigma2 domain of RNA polymerase sigma factors"/>
    <property type="match status" value="1"/>
</dbReference>
<dbReference type="Gene3D" id="1.20.140.160">
    <property type="match status" value="1"/>
</dbReference>
<feature type="domain" description="RNA polymerase sigma-70" evidence="6">
    <location>
        <begin position="212"/>
        <end position="238"/>
    </location>
</feature>
<dbReference type="InterPro" id="IPR000943">
    <property type="entry name" value="RNA_pol_sigma70"/>
</dbReference>
<dbReference type="InterPro" id="IPR007630">
    <property type="entry name" value="RNA_pol_sigma70_r4"/>
</dbReference>